<accession>A0ABP1DB54</accession>
<evidence type="ECO:0000313" key="5">
    <source>
        <dbReference type="Proteomes" id="UP001497453"/>
    </source>
</evidence>
<name>A0ABP1DB54_9APHY</name>
<reference evidence="5" key="1">
    <citation type="submission" date="2024-04" db="EMBL/GenBank/DDBJ databases">
        <authorList>
            <person name="Shaw F."/>
            <person name="Minotto A."/>
        </authorList>
    </citation>
    <scope>NUCLEOTIDE SEQUENCE [LARGE SCALE GENOMIC DNA]</scope>
</reference>
<evidence type="ECO:0000256" key="2">
    <source>
        <dbReference type="SAM" id="SignalP"/>
    </source>
</evidence>
<feature type="region of interest" description="Disordered" evidence="1">
    <location>
        <begin position="50"/>
        <end position="77"/>
    </location>
</feature>
<keyword evidence="5" id="KW-1185">Reference proteome</keyword>
<feature type="domain" description="FAS1" evidence="3">
    <location>
        <begin position="95"/>
        <end position="290"/>
    </location>
</feature>
<dbReference type="PANTHER" id="PTHR10900">
    <property type="entry name" value="PERIOSTIN-RELATED"/>
    <property type="match status" value="1"/>
</dbReference>
<dbReference type="PANTHER" id="PTHR10900:SF122">
    <property type="entry name" value="FAS1 DOMAIN-CONTAINING PROTEIN"/>
    <property type="match status" value="1"/>
</dbReference>
<feature type="signal peptide" evidence="2">
    <location>
        <begin position="1"/>
        <end position="23"/>
    </location>
</feature>
<dbReference type="SUPFAM" id="SSF82153">
    <property type="entry name" value="FAS1 domain"/>
    <property type="match status" value="2"/>
</dbReference>
<feature type="region of interest" description="Disordered" evidence="1">
    <location>
        <begin position="424"/>
        <end position="453"/>
    </location>
</feature>
<evidence type="ECO:0000259" key="3">
    <source>
        <dbReference type="PROSITE" id="PS50213"/>
    </source>
</evidence>
<protein>
    <recommendedName>
        <fullName evidence="3">FAS1 domain-containing protein</fullName>
    </recommendedName>
</protein>
<proteinExistence type="predicted"/>
<keyword evidence="2" id="KW-0732">Signal</keyword>
<gene>
    <name evidence="4" type="ORF">GFSPODELE1_LOCUS4776</name>
</gene>
<evidence type="ECO:0000256" key="1">
    <source>
        <dbReference type="SAM" id="MobiDB-lite"/>
    </source>
</evidence>
<dbReference type="Proteomes" id="UP001497453">
    <property type="component" value="Chromosome 3"/>
</dbReference>
<dbReference type="InterPro" id="IPR036378">
    <property type="entry name" value="FAS1_dom_sf"/>
</dbReference>
<dbReference type="EMBL" id="OZ037946">
    <property type="protein sequence ID" value="CAL1703929.1"/>
    <property type="molecule type" value="Genomic_DNA"/>
</dbReference>
<feature type="domain" description="FAS1" evidence="3">
    <location>
        <begin position="294"/>
        <end position="531"/>
    </location>
</feature>
<dbReference type="InterPro" id="IPR000782">
    <property type="entry name" value="FAS1_domain"/>
</dbReference>
<sequence>MLIRKLAAVAVVLGQSSWSFAQGHVEPDEFFEPLGGSGLQWSVQLDDVWAKRPEPPHWPPPHGPPHEPPHPPPNVENKTIYQALKDDDRHGQCHCHSGARTHLYDTRFSRLFKIVNFADDIASILDDPKASLTFFAPPNRALRPPKHHHHHHHHDKELDWGYMIERAAEPSTDLLEDIPLLEAIADTHQLDKDHDEDKKKEIFKKIVTAILSYHILPTSFLADDLAKNSTFATHLTLPDSSLDGKPQRIRVSAIPRLIFPPGLAVNLRSRIIVADVKAANGVIHVVNHPIFPPSSIFQTLFFFSDVFSIFTSAVQRVGLGDAIEWRYVPGKDGSKGSVQGSPSTTVFVPTNKAFATLPKKLKTFLFSPFGEHVLKKLIQFHIVPELIVHNWIHNATDSLSVASSADLDLHEALQYARFGKMGLHHTKKSSHERRHARGQGKSDEAISPAKCGHLQPPHIPHPEPVYAVNLTLPTLLANHTLYVNIAQYEWRLPLPPHKSTYHTKVVAHGVNVGFADGVARNGALHIIDRVLNPRKDNDHHHHDDKEKASGVDEWDGWEDWLIKWADEN</sequence>
<organism evidence="4 5">
    <name type="scientific">Somion occarium</name>
    <dbReference type="NCBI Taxonomy" id="3059160"/>
    <lineage>
        <taxon>Eukaryota</taxon>
        <taxon>Fungi</taxon>
        <taxon>Dikarya</taxon>
        <taxon>Basidiomycota</taxon>
        <taxon>Agaricomycotina</taxon>
        <taxon>Agaricomycetes</taxon>
        <taxon>Polyporales</taxon>
        <taxon>Cerrenaceae</taxon>
        <taxon>Somion</taxon>
    </lineage>
</organism>
<dbReference type="SMART" id="SM00554">
    <property type="entry name" value="FAS1"/>
    <property type="match status" value="2"/>
</dbReference>
<evidence type="ECO:0000313" key="4">
    <source>
        <dbReference type="EMBL" id="CAL1703929.1"/>
    </source>
</evidence>
<feature type="compositionally biased region" description="Basic residues" evidence="1">
    <location>
        <begin position="424"/>
        <end position="438"/>
    </location>
</feature>
<dbReference type="Gene3D" id="2.30.180.10">
    <property type="entry name" value="FAS1 domain"/>
    <property type="match status" value="2"/>
</dbReference>
<feature type="chain" id="PRO_5046179390" description="FAS1 domain-containing protein" evidence="2">
    <location>
        <begin position="24"/>
        <end position="568"/>
    </location>
</feature>
<dbReference type="InterPro" id="IPR050904">
    <property type="entry name" value="Adhesion/Biosynth-related"/>
</dbReference>
<dbReference type="PROSITE" id="PS50213">
    <property type="entry name" value="FAS1"/>
    <property type="match status" value="2"/>
</dbReference>
<dbReference type="Pfam" id="PF02469">
    <property type="entry name" value="Fasciclin"/>
    <property type="match status" value="2"/>
</dbReference>